<dbReference type="GO" id="GO:0005506">
    <property type="term" value="F:iron ion binding"/>
    <property type="evidence" value="ECO:0007669"/>
    <property type="project" value="InterPro"/>
</dbReference>
<comment type="similarity">
    <text evidence="2 9">Belongs to the cytochrome P450 family.</text>
</comment>
<dbReference type="PANTHER" id="PTHR24305">
    <property type="entry name" value="CYTOCHROME P450"/>
    <property type="match status" value="1"/>
</dbReference>
<evidence type="ECO:0000256" key="9">
    <source>
        <dbReference type="RuleBase" id="RU000461"/>
    </source>
</evidence>
<dbReference type="AlphaFoldDB" id="A0A439CVT4"/>
<evidence type="ECO:0000256" key="4">
    <source>
        <dbReference type="ARBA" id="ARBA00022723"/>
    </source>
</evidence>
<evidence type="ECO:0000256" key="3">
    <source>
        <dbReference type="ARBA" id="ARBA00022617"/>
    </source>
</evidence>
<keyword evidence="10" id="KW-1133">Transmembrane helix</keyword>
<dbReference type="InterPro" id="IPR001128">
    <property type="entry name" value="Cyt_P450"/>
</dbReference>
<evidence type="ECO:0000256" key="2">
    <source>
        <dbReference type="ARBA" id="ARBA00010617"/>
    </source>
</evidence>
<evidence type="ECO:0000313" key="11">
    <source>
        <dbReference type="EMBL" id="RWA06309.1"/>
    </source>
</evidence>
<keyword evidence="7 9" id="KW-0503">Monooxygenase</keyword>
<evidence type="ECO:0000256" key="5">
    <source>
        <dbReference type="ARBA" id="ARBA00023002"/>
    </source>
</evidence>
<evidence type="ECO:0000256" key="6">
    <source>
        <dbReference type="ARBA" id="ARBA00023004"/>
    </source>
</evidence>
<keyword evidence="12" id="KW-1185">Reference proteome</keyword>
<evidence type="ECO:0000256" key="10">
    <source>
        <dbReference type="SAM" id="Phobius"/>
    </source>
</evidence>
<keyword evidence="4 8" id="KW-0479">Metal-binding</keyword>
<sequence length="543" mass="62391">MLQLSYFWDLISHLPIRQVLTLAIIVYISQLVHNLKFHPLSKYPGPTIAAVSNIWWAFHSISGLYPWVIEKTLRQYGNSYLDVVLSVVRHGANRKSGDIIRIAPNELVFLTPQAAKGQLQSNITIFRCLRDHFEENHLESFVHVGYDALDTGDNGISGEPNPVRHREVAKRLAPAFSNKNLIAKETTIQRHMNQFIEKMIHLQGKDVELRRWSDWLALDLSADMTYGHDWGQVRDMKDSPFLSSTLKLNFFLTLSQITRKFNFAARVVLTPLMYLSIPLSIWLTIPSLINKNSEDLRQRIDRRGNTEHLDYVEQLLPFDKPIPEKRELFHIQNVAGQLLLASWQPLANQFYTIILFLLREPDVYAALVSEVRAAFSQDSDITLGSLSAGNLRYLQACVSEGLRIDAETVDGLPRISPGATVDGHYIPQGVICQISYFSATRSPRFFREPLRFRPERWLSPDDPRFDPLFKDDDLKASKPFSQGLRGCPGGSIATAIVRIFIAQVVWRFDLETTQNDISFDDFRFMTFWERPDFFVRMTPVKRP</sequence>
<keyword evidence="10" id="KW-0472">Membrane</keyword>
<evidence type="ECO:0000256" key="8">
    <source>
        <dbReference type="PIRSR" id="PIRSR602401-1"/>
    </source>
</evidence>
<feature type="transmembrane region" description="Helical" evidence="10">
    <location>
        <begin position="263"/>
        <end position="285"/>
    </location>
</feature>
<feature type="transmembrane region" description="Helical" evidence="10">
    <location>
        <begin position="48"/>
        <end position="68"/>
    </location>
</feature>
<dbReference type="EMBL" id="RYZI01000348">
    <property type="protein sequence ID" value="RWA06309.1"/>
    <property type="molecule type" value="Genomic_DNA"/>
</dbReference>
<proteinExistence type="inferred from homology"/>
<comment type="cofactor">
    <cofactor evidence="1 8">
        <name>heme</name>
        <dbReference type="ChEBI" id="CHEBI:30413"/>
    </cofactor>
</comment>
<keyword evidence="6 8" id="KW-0408">Iron</keyword>
<dbReference type="PANTHER" id="PTHR24305:SF29">
    <property type="entry name" value="BENZOATE-PARA-HYDROXYLASE"/>
    <property type="match status" value="1"/>
</dbReference>
<keyword evidence="10" id="KW-0812">Transmembrane</keyword>
<evidence type="ECO:0008006" key="13">
    <source>
        <dbReference type="Google" id="ProtNLM"/>
    </source>
</evidence>
<keyword evidence="3 8" id="KW-0349">Heme</keyword>
<dbReference type="InterPro" id="IPR017972">
    <property type="entry name" value="Cyt_P450_CS"/>
</dbReference>
<dbReference type="SUPFAM" id="SSF48264">
    <property type="entry name" value="Cytochrome P450"/>
    <property type="match status" value="1"/>
</dbReference>
<dbReference type="Gene3D" id="1.10.630.10">
    <property type="entry name" value="Cytochrome P450"/>
    <property type="match status" value="1"/>
</dbReference>
<dbReference type="GO" id="GO:0004497">
    <property type="term" value="F:monooxygenase activity"/>
    <property type="evidence" value="ECO:0007669"/>
    <property type="project" value="UniProtKB-KW"/>
</dbReference>
<comment type="caution">
    <text evidence="11">The sequence shown here is derived from an EMBL/GenBank/DDBJ whole genome shotgun (WGS) entry which is preliminary data.</text>
</comment>
<dbReference type="PRINTS" id="PR00463">
    <property type="entry name" value="EP450I"/>
</dbReference>
<accession>A0A439CVT4</accession>
<dbReference type="Proteomes" id="UP000286045">
    <property type="component" value="Unassembled WGS sequence"/>
</dbReference>
<evidence type="ECO:0000256" key="7">
    <source>
        <dbReference type="ARBA" id="ARBA00023033"/>
    </source>
</evidence>
<keyword evidence="5 9" id="KW-0560">Oxidoreductase</keyword>
<evidence type="ECO:0000313" key="12">
    <source>
        <dbReference type="Proteomes" id="UP000286045"/>
    </source>
</evidence>
<name>A0A439CVT4_9PEZI</name>
<gene>
    <name evidence="11" type="ORF">EKO27_g8804</name>
</gene>
<reference evidence="11 12" key="1">
    <citation type="submission" date="2018-12" db="EMBL/GenBank/DDBJ databases">
        <title>Draft genome sequence of Xylaria grammica IHI A82.</title>
        <authorList>
            <person name="Buettner E."/>
            <person name="Kellner H."/>
        </authorList>
    </citation>
    <scope>NUCLEOTIDE SEQUENCE [LARGE SCALE GENOMIC DNA]</scope>
    <source>
        <strain evidence="11 12">IHI A82</strain>
    </source>
</reference>
<dbReference type="InterPro" id="IPR050121">
    <property type="entry name" value="Cytochrome_P450_monoxygenase"/>
</dbReference>
<dbReference type="GO" id="GO:0020037">
    <property type="term" value="F:heme binding"/>
    <property type="evidence" value="ECO:0007669"/>
    <property type="project" value="InterPro"/>
</dbReference>
<dbReference type="InterPro" id="IPR002401">
    <property type="entry name" value="Cyt_P450_E_grp-I"/>
</dbReference>
<evidence type="ECO:0000256" key="1">
    <source>
        <dbReference type="ARBA" id="ARBA00001971"/>
    </source>
</evidence>
<organism evidence="11 12">
    <name type="scientific">Xylaria grammica</name>
    <dbReference type="NCBI Taxonomy" id="363999"/>
    <lineage>
        <taxon>Eukaryota</taxon>
        <taxon>Fungi</taxon>
        <taxon>Dikarya</taxon>
        <taxon>Ascomycota</taxon>
        <taxon>Pezizomycotina</taxon>
        <taxon>Sordariomycetes</taxon>
        <taxon>Xylariomycetidae</taxon>
        <taxon>Xylariales</taxon>
        <taxon>Xylariaceae</taxon>
        <taxon>Xylaria</taxon>
    </lineage>
</organism>
<dbReference type="GO" id="GO:0016705">
    <property type="term" value="F:oxidoreductase activity, acting on paired donors, with incorporation or reduction of molecular oxygen"/>
    <property type="evidence" value="ECO:0007669"/>
    <property type="project" value="InterPro"/>
</dbReference>
<protein>
    <recommendedName>
        <fullName evidence="13">Cytochrome P450</fullName>
    </recommendedName>
</protein>
<feature type="transmembrane region" description="Helical" evidence="10">
    <location>
        <begin position="7"/>
        <end position="28"/>
    </location>
</feature>
<dbReference type="Pfam" id="PF00067">
    <property type="entry name" value="p450"/>
    <property type="match status" value="1"/>
</dbReference>
<feature type="binding site" description="axial binding residue" evidence="8">
    <location>
        <position position="487"/>
    </location>
    <ligand>
        <name>heme</name>
        <dbReference type="ChEBI" id="CHEBI:30413"/>
    </ligand>
    <ligandPart>
        <name>Fe</name>
        <dbReference type="ChEBI" id="CHEBI:18248"/>
    </ligandPart>
</feature>
<dbReference type="PROSITE" id="PS00086">
    <property type="entry name" value="CYTOCHROME_P450"/>
    <property type="match status" value="1"/>
</dbReference>
<dbReference type="InterPro" id="IPR036396">
    <property type="entry name" value="Cyt_P450_sf"/>
</dbReference>